<accession>A0A6M3XLD0</accession>
<dbReference type="EMBL" id="MT141858">
    <property type="protein sequence ID" value="QJA71250.1"/>
    <property type="molecule type" value="Genomic_DNA"/>
</dbReference>
<organism evidence="2">
    <name type="scientific">viral metagenome</name>
    <dbReference type="NCBI Taxonomy" id="1070528"/>
    <lineage>
        <taxon>unclassified sequences</taxon>
        <taxon>metagenomes</taxon>
        <taxon>organismal metagenomes</taxon>
    </lineage>
</organism>
<protein>
    <submittedName>
        <fullName evidence="2">Uncharacterized protein</fullName>
    </submittedName>
</protein>
<name>A0A6M3XLD0_9ZZZZ</name>
<reference evidence="2" key="1">
    <citation type="submission" date="2020-03" db="EMBL/GenBank/DDBJ databases">
        <title>The deep terrestrial virosphere.</title>
        <authorList>
            <person name="Holmfeldt K."/>
            <person name="Nilsson E."/>
            <person name="Simone D."/>
            <person name="Lopez-Fernandez M."/>
            <person name="Wu X."/>
            <person name="de Brujin I."/>
            <person name="Lundin D."/>
            <person name="Andersson A."/>
            <person name="Bertilsson S."/>
            <person name="Dopson M."/>
        </authorList>
    </citation>
    <scope>NUCLEOTIDE SEQUENCE</scope>
    <source>
        <strain evidence="1">MM415A03310</strain>
        <strain evidence="2">TM448B01346</strain>
    </source>
</reference>
<evidence type="ECO:0000313" key="1">
    <source>
        <dbReference type="EMBL" id="QJA71250.1"/>
    </source>
</evidence>
<dbReference type="AlphaFoldDB" id="A0A6M3XLD0"/>
<gene>
    <name evidence="1" type="ORF">MM415A03310_0013</name>
    <name evidence="2" type="ORF">TM448B01346_0002</name>
</gene>
<dbReference type="EMBL" id="MT144743">
    <property type="protein sequence ID" value="QJH98609.1"/>
    <property type="molecule type" value="Genomic_DNA"/>
</dbReference>
<sequence length="349" mass="39183">MHRGFYSLYPNLYTCIIGPSGFTKSTAADIGSEILAELPDIEMISGRATSWYMLDWFGKASASGIDCVCTIYASEMKSLLGDLNKTELVTLLTDLYTSPNKKDYHTKGGGKLTFKNVCINVLCCSTPEWLTTGTSTDEIHGGFTGRFIFVFADTGERAIAFPEDFMTAEILKLKQDLIHDLKLIRLLKGDFYITDQAKAEYIYWYGKRKDEWGDERLAGYFSRKGDLVLKISMLLSLAHDDSLVIDENILHLAWKLLTKVEQQMGDAFSGVVSDPALKYKDAVMSQIARAPGQEVSRSAILKKNWTKFDGVVLDRIVANLIDAHAIDRVTQAHGREIDIIYRVKSNWKV</sequence>
<evidence type="ECO:0000313" key="2">
    <source>
        <dbReference type="EMBL" id="QJH98609.1"/>
    </source>
</evidence>
<proteinExistence type="predicted"/>